<evidence type="ECO:0000313" key="3">
    <source>
        <dbReference type="EMBL" id="UPL13226.1"/>
    </source>
</evidence>
<dbReference type="InterPro" id="IPR036237">
    <property type="entry name" value="Xyl_isomerase-like_sf"/>
</dbReference>
<organism evidence="3 4">
    <name type="scientific">Microbacterium galbinum</name>
    <dbReference type="NCBI Taxonomy" id="2851646"/>
    <lineage>
        <taxon>Bacteria</taxon>
        <taxon>Bacillati</taxon>
        <taxon>Actinomycetota</taxon>
        <taxon>Actinomycetes</taxon>
        <taxon>Micrococcales</taxon>
        <taxon>Microbacteriaceae</taxon>
        <taxon>Microbacterium</taxon>
    </lineage>
</organism>
<accession>A0ABY4IN30</accession>
<dbReference type="Pfam" id="PF01261">
    <property type="entry name" value="AP_endonuc_2"/>
    <property type="match status" value="1"/>
</dbReference>
<dbReference type="PANTHER" id="PTHR12110:SF21">
    <property type="entry name" value="XYLOSE ISOMERASE-LIKE TIM BARREL DOMAIN-CONTAINING PROTEIN"/>
    <property type="match status" value="1"/>
</dbReference>
<gene>
    <name evidence="3" type="ORF">KV396_01495</name>
</gene>
<keyword evidence="1" id="KW-0119">Carbohydrate metabolism</keyword>
<dbReference type="InterPro" id="IPR013022">
    <property type="entry name" value="Xyl_isomerase-like_TIM-brl"/>
</dbReference>
<protein>
    <submittedName>
        <fullName evidence="3">Sugar phosphate isomerase/epimerase</fullName>
    </submittedName>
</protein>
<dbReference type="SUPFAM" id="SSF51658">
    <property type="entry name" value="Xylose isomerase-like"/>
    <property type="match status" value="1"/>
</dbReference>
<dbReference type="PANTHER" id="PTHR12110">
    <property type="entry name" value="HYDROXYPYRUVATE ISOMERASE"/>
    <property type="match status" value="1"/>
</dbReference>
<dbReference type="Proteomes" id="UP000831963">
    <property type="component" value="Chromosome"/>
</dbReference>
<keyword evidence="3" id="KW-0413">Isomerase</keyword>
<evidence type="ECO:0000259" key="2">
    <source>
        <dbReference type="Pfam" id="PF01261"/>
    </source>
</evidence>
<reference evidence="3 4" key="1">
    <citation type="submission" date="2021-06" db="EMBL/GenBank/DDBJ databases">
        <title>Genome-based taxonomic framework of Microbacterium strains isolated from marine environment, the description of four new species and reclassification of four preexisting species.</title>
        <authorList>
            <person name="Lee S.D."/>
            <person name="Kim S.-M."/>
            <person name="Byeon Y.-S."/>
            <person name="Yang H.L."/>
            <person name="Kim I.S."/>
        </authorList>
    </citation>
    <scope>NUCLEOTIDE SEQUENCE [LARGE SCALE GENOMIC DNA]</scope>
    <source>
        <strain evidence="3 4">SSW1-36</strain>
    </source>
</reference>
<dbReference type="GO" id="GO:0016853">
    <property type="term" value="F:isomerase activity"/>
    <property type="evidence" value="ECO:0007669"/>
    <property type="project" value="UniProtKB-KW"/>
</dbReference>
<keyword evidence="4" id="KW-1185">Reference proteome</keyword>
<proteinExistence type="predicted"/>
<feature type="domain" description="Xylose isomerase-like TIM barrel" evidence="2">
    <location>
        <begin position="49"/>
        <end position="312"/>
    </location>
</feature>
<name>A0ABY4IN30_9MICO</name>
<evidence type="ECO:0000256" key="1">
    <source>
        <dbReference type="ARBA" id="ARBA00023277"/>
    </source>
</evidence>
<evidence type="ECO:0000313" key="4">
    <source>
        <dbReference type="Proteomes" id="UP000831963"/>
    </source>
</evidence>
<dbReference type="RefSeq" id="WP_247956616.1">
    <property type="nucleotide sequence ID" value="NZ_CP078077.1"/>
</dbReference>
<sequence>MTLTRDHFSLNTLQWITVSLGDSTGDPGSVGWEFDRPSFLARQPIVLGQVRDAGFSSVMLEVLPTQTLQAYARVVADSGLKVTPGYVHIGLPEEFGRDHTGDDEAHFRWFDGIRRRAEESLYLGLDRVFLAADMAPGRPRIDEAAASGHAFDAARLDRVVNVIGEAAEVLTAEGVTPALHNHVGTWIETEAEYDHVLDAISPSLLAAGPDIGHLAWTGTDVVAWVAAHADRISDLHVKDMDLALAKTAREKKTPYFDVMAERFFLEPGLGDVPIREALAELPDDFGGTVLIEVDKPSMEPFESAKTSWAWIAENYPAAPTEAHR</sequence>
<dbReference type="EMBL" id="CP078077">
    <property type="protein sequence ID" value="UPL13226.1"/>
    <property type="molecule type" value="Genomic_DNA"/>
</dbReference>
<dbReference type="Gene3D" id="3.20.20.150">
    <property type="entry name" value="Divalent-metal-dependent TIM barrel enzymes"/>
    <property type="match status" value="1"/>
</dbReference>
<dbReference type="InterPro" id="IPR050312">
    <property type="entry name" value="IolE/XylAMocC-like"/>
</dbReference>